<evidence type="ECO:0000256" key="6">
    <source>
        <dbReference type="ARBA" id="ARBA00022989"/>
    </source>
</evidence>
<keyword evidence="5 16" id="KW-0812">Transmembrane</keyword>
<comment type="subcellular location">
    <subcellularLocation>
        <location evidence="1">Cell membrane</location>
        <topology evidence="1">Multi-pass membrane protein</topology>
    </subcellularLocation>
</comment>
<keyword evidence="8 16" id="KW-0406">Ion transport</keyword>
<reference evidence="17" key="1">
    <citation type="submission" date="2023-05" db="EMBL/GenBank/DDBJ databases">
        <authorList>
            <person name="Stuckert A."/>
        </authorList>
    </citation>
    <scope>NUCLEOTIDE SEQUENCE</scope>
</reference>
<evidence type="ECO:0000256" key="1">
    <source>
        <dbReference type="ARBA" id="ARBA00004651"/>
    </source>
</evidence>
<keyword evidence="10" id="KW-1015">Disulfide bond</keyword>
<evidence type="ECO:0000256" key="13">
    <source>
        <dbReference type="ARBA" id="ARBA00023303"/>
    </source>
</evidence>
<evidence type="ECO:0000256" key="4">
    <source>
        <dbReference type="ARBA" id="ARBA00022475"/>
    </source>
</evidence>
<evidence type="ECO:0000256" key="8">
    <source>
        <dbReference type="ARBA" id="ARBA00023065"/>
    </source>
</evidence>
<evidence type="ECO:0000256" key="3">
    <source>
        <dbReference type="ARBA" id="ARBA00022461"/>
    </source>
</evidence>
<dbReference type="Pfam" id="PF00858">
    <property type="entry name" value="ASC"/>
    <property type="match status" value="1"/>
</dbReference>
<accession>A0ABN9BJ26</accession>
<evidence type="ECO:0000256" key="2">
    <source>
        <dbReference type="ARBA" id="ARBA00022448"/>
    </source>
</evidence>
<keyword evidence="6" id="KW-1133">Transmembrane helix</keyword>
<evidence type="ECO:0000256" key="14">
    <source>
        <dbReference type="ARBA" id="ARBA00038140"/>
    </source>
</evidence>
<evidence type="ECO:0000256" key="15">
    <source>
        <dbReference type="ARBA" id="ARBA00064603"/>
    </source>
</evidence>
<evidence type="ECO:0000256" key="7">
    <source>
        <dbReference type="ARBA" id="ARBA00023053"/>
    </source>
</evidence>
<keyword evidence="12 16" id="KW-0739">Sodium transport</keyword>
<keyword evidence="2 16" id="KW-0813">Transport</keyword>
<dbReference type="Gene3D" id="1.10.3590.10">
    <property type="entry name" value="acid-sensing ion channel 1 domain"/>
    <property type="match status" value="1"/>
</dbReference>
<protein>
    <recommendedName>
        <fullName evidence="19">Acid-sensing ion channel 4</fullName>
    </recommendedName>
</protein>
<keyword evidence="13 16" id="KW-0407">Ion channel</keyword>
<dbReference type="PRINTS" id="PR01078">
    <property type="entry name" value="AMINACHANNEL"/>
</dbReference>
<gene>
    <name evidence="17" type="ORF">SPARVUS_LOCUS3027812</name>
</gene>
<evidence type="ECO:0000256" key="16">
    <source>
        <dbReference type="RuleBase" id="RU000679"/>
    </source>
</evidence>
<organism evidence="17 18">
    <name type="scientific">Staurois parvus</name>
    <dbReference type="NCBI Taxonomy" id="386267"/>
    <lineage>
        <taxon>Eukaryota</taxon>
        <taxon>Metazoa</taxon>
        <taxon>Chordata</taxon>
        <taxon>Craniata</taxon>
        <taxon>Vertebrata</taxon>
        <taxon>Euteleostomi</taxon>
        <taxon>Amphibia</taxon>
        <taxon>Batrachia</taxon>
        <taxon>Anura</taxon>
        <taxon>Neobatrachia</taxon>
        <taxon>Ranoidea</taxon>
        <taxon>Ranidae</taxon>
        <taxon>Staurois</taxon>
    </lineage>
</organism>
<comment type="caution">
    <text evidence="17">The sequence shown here is derived from an EMBL/GenBank/DDBJ whole genome shotgun (WGS) entry which is preliminary data.</text>
</comment>
<evidence type="ECO:0000256" key="5">
    <source>
        <dbReference type="ARBA" id="ARBA00022692"/>
    </source>
</evidence>
<proteinExistence type="inferred from homology"/>
<dbReference type="Proteomes" id="UP001162483">
    <property type="component" value="Unassembled WGS sequence"/>
</dbReference>
<evidence type="ECO:0008006" key="19">
    <source>
        <dbReference type="Google" id="ProtNLM"/>
    </source>
</evidence>
<dbReference type="Gene3D" id="1.10.287.820">
    <property type="entry name" value="Acid-sensing ion channel domain"/>
    <property type="match status" value="1"/>
</dbReference>
<dbReference type="Gene3D" id="1.10.287.770">
    <property type="entry name" value="YojJ-like"/>
    <property type="match status" value="1"/>
</dbReference>
<comment type="subunit">
    <text evidence="15">Homotrimer. Heterotrimer; with other ASIC proteins producing functional channels.</text>
</comment>
<evidence type="ECO:0000256" key="9">
    <source>
        <dbReference type="ARBA" id="ARBA00023136"/>
    </source>
</evidence>
<evidence type="ECO:0000313" key="18">
    <source>
        <dbReference type="Proteomes" id="UP001162483"/>
    </source>
</evidence>
<keyword evidence="7" id="KW-0915">Sodium</keyword>
<name>A0ABN9BJ26_9NEOB</name>
<keyword evidence="9" id="KW-0472">Membrane</keyword>
<keyword evidence="11" id="KW-0325">Glycoprotein</keyword>
<dbReference type="PANTHER" id="PTHR11690:SF13">
    <property type="entry name" value="ACID-SENSING ION CHANNEL 4"/>
    <property type="match status" value="1"/>
</dbReference>
<evidence type="ECO:0000256" key="11">
    <source>
        <dbReference type="ARBA" id="ARBA00023180"/>
    </source>
</evidence>
<comment type="similarity">
    <text evidence="14">Belongs to the amiloride-sensitive sodium channel (TC 1.A.6) family. ASIC4 subfamily.</text>
</comment>
<evidence type="ECO:0000256" key="10">
    <source>
        <dbReference type="ARBA" id="ARBA00023157"/>
    </source>
</evidence>
<dbReference type="InterPro" id="IPR020903">
    <property type="entry name" value="ENaC_CS"/>
</dbReference>
<keyword evidence="3 16" id="KW-0894">Sodium channel</keyword>
<evidence type="ECO:0000313" key="17">
    <source>
        <dbReference type="EMBL" id="CAI9547644.1"/>
    </source>
</evidence>
<dbReference type="InterPro" id="IPR001873">
    <property type="entry name" value="ENaC"/>
</dbReference>
<sequence>MGNGLEIMLDIQQEEYLPIWRETNETSFEAGIRVQIHSQDEPPYIHQLGFGVSPGFQTFVSCQEQRLTYLPQPWGNCRAPVPGEKFLPGYSTYSISACRLQCEKEAVVRKCDCRMVHMPGNETVCSPKDYIDCADNTLDSTVEDTSDRCLCPTPCNLTRYNKEISMVRIPNKGSARYLAKKYNRNETYIRDNFLVLDIFFEALNYGTIEQKKAYDLASLLGDIGGQMGLFIGASILTVLEILDYLYEVIRDKVNRLVKRKPSPVRKPTENISTLVMDDLNDQSSSEVHGRHPEGAYATTMLPNHHRHYTHHGVFEDFAC</sequence>
<dbReference type="PANTHER" id="PTHR11690">
    <property type="entry name" value="AMILORIDE-SENSITIVE SODIUM CHANNEL-RELATED"/>
    <property type="match status" value="1"/>
</dbReference>
<dbReference type="EMBL" id="CATNWA010004377">
    <property type="protein sequence ID" value="CAI9547644.1"/>
    <property type="molecule type" value="Genomic_DNA"/>
</dbReference>
<dbReference type="PROSITE" id="PS01206">
    <property type="entry name" value="ASC"/>
    <property type="match status" value="1"/>
</dbReference>
<evidence type="ECO:0000256" key="12">
    <source>
        <dbReference type="ARBA" id="ARBA00023201"/>
    </source>
</evidence>
<keyword evidence="18" id="KW-1185">Reference proteome</keyword>
<keyword evidence="4" id="KW-1003">Cell membrane</keyword>